<accession>A0A6U6C3K7</accession>
<dbReference type="PANTHER" id="PTHR48051">
    <property type="match status" value="1"/>
</dbReference>
<dbReference type="Pfam" id="PF00560">
    <property type="entry name" value="LRR_1"/>
    <property type="match status" value="1"/>
</dbReference>
<feature type="domain" description="Disease resistance R13L4/SHOC-2-like LRR" evidence="4">
    <location>
        <begin position="726"/>
        <end position="931"/>
    </location>
</feature>
<dbReference type="InterPro" id="IPR055414">
    <property type="entry name" value="LRR_R13L4/SHOC2-like"/>
</dbReference>
<dbReference type="Gene3D" id="3.80.10.10">
    <property type="entry name" value="Ribonuclease Inhibitor"/>
    <property type="match status" value="4"/>
</dbReference>
<dbReference type="Pfam" id="PF12799">
    <property type="entry name" value="LRR_4"/>
    <property type="match status" value="1"/>
</dbReference>
<dbReference type="InterPro" id="IPR032675">
    <property type="entry name" value="LRR_dom_sf"/>
</dbReference>
<feature type="region of interest" description="Disordered" evidence="3">
    <location>
        <begin position="647"/>
        <end position="680"/>
    </location>
</feature>
<dbReference type="InterPro" id="IPR025875">
    <property type="entry name" value="Leu-rich_rpt_4"/>
</dbReference>
<feature type="region of interest" description="Disordered" evidence="3">
    <location>
        <begin position="987"/>
        <end position="1011"/>
    </location>
</feature>
<keyword evidence="2" id="KW-0677">Repeat</keyword>
<feature type="compositionally biased region" description="Basic and acidic residues" evidence="3">
    <location>
        <begin position="600"/>
        <end position="609"/>
    </location>
</feature>
<dbReference type="GO" id="GO:0005737">
    <property type="term" value="C:cytoplasm"/>
    <property type="evidence" value="ECO:0007669"/>
    <property type="project" value="TreeGrafter"/>
</dbReference>
<keyword evidence="1" id="KW-0433">Leucine-rich repeat</keyword>
<gene>
    <name evidence="5" type="ORF">GTHE00462_LOCUS26193</name>
    <name evidence="6" type="ORF">GTHE00462_LOCUS26197</name>
</gene>
<organism evidence="6">
    <name type="scientific">Guillardia theta</name>
    <name type="common">Cryptophyte</name>
    <name type="synonym">Cryptomonas phi</name>
    <dbReference type="NCBI Taxonomy" id="55529"/>
    <lineage>
        <taxon>Eukaryota</taxon>
        <taxon>Cryptophyceae</taxon>
        <taxon>Pyrenomonadales</taxon>
        <taxon>Geminigeraceae</taxon>
        <taxon>Guillardia</taxon>
    </lineage>
</organism>
<sequence>MSNPSSIARPVQRAWQQDEYMEFCEEAEPILPGAIRVQPLDAPYTCGNFLIPVKALEEAPDGFRRLDWSGRGMNFMPQIPPEYKNAQNVLLNDNKLTAFPQELNQLGILQSLRIDSNSITNVPSYVAHFPMLKHLRAHDNTISSLSSNIGQCKHLLSLDLQRNQLSSIPLSLAACTGLTKLWLSENRIEQIPYTFSHLQNLKSFRIDKNRLKEIEPGITKMKALVQFRASHNQIKEIPVDFGNASQLTELSLNHNSIEALPPSLCKLNLKILRLDQNPLKRPPINVVIRGIQRTYDYLNRLEHALVSWDLDLHRFDMHQVPFPSATSQQTSENWEFDMWCRIRYMVLAENRLQSFPMELGLMTNLTILDVRQNRISAVPPAVGSLRNLQIFDASQNFIQTLPTQMKQNVVLQELLLESNRLSVVPDVVAELQHLKELRLSNNQILTLPDLSNSAGKLEILFLDHNNLRSLAHDLFVLTRLKILKLNNNSLLEIPSDLFKIRGLDHPVNSNPAEEGKMILGSIIDPAIRRNRIHNILNGIRLSSYREISKIPLDQREYSKPQGSGTKKRWDLVRFALFGNDGPRIKSKPRMKGVKPNLPKGKAEKEEGMPETHVQPTKKGFVQRLRELFRSQKTEVLVEEDMNDAEGRMQDDASAGAPSDAASSKDEQNSPRVAEEQKTGPTIFSNLINQFSAVVSRFGTKTQDDDEEENVLSDDYGAYWQEIQEIDLSYNRLENIPAQIANISSLTSLKIHGNNIDQLPRSIGQLEMMKYLNLSSNVFYKVPRELGLLLQMEKLDLCNQGGGELLDDLPIELRKLERLEELRLSRNKFEYLPQCILPALEGSKIKEPGMTSLRILALDNNPLRGLDEDLAFCSKLEKLLLHSTNVKRLNQSISYMYHLQEIWIADTYIRKIDPAIAALPHLKKIILSNEDQIDDFADIRRSMKAEKWSFLSVGEGDVAMIAGMKRIKRMKEKEAAAAVLSNEQSKLKKAQKSGRSLSYDKHAMDSASKTKNSVVTFELE</sequence>
<dbReference type="EMBL" id="HBKN01033623">
    <property type="protein sequence ID" value="CAE2319285.1"/>
    <property type="molecule type" value="Transcribed_RNA"/>
</dbReference>
<feature type="region of interest" description="Disordered" evidence="3">
    <location>
        <begin position="583"/>
        <end position="616"/>
    </location>
</feature>
<feature type="domain" description="Disease resistance R13L4/SHOC-2-like LRR" evidence="4">
    <location>
        <begin position="340"/>
        <end position="438"/>
    </location>
</feature>
<evidence type="ECO:0000256" key="3">
    <source>
        <dbReference type="SAM" id="MobiDB-lite"/>
    </source>
</evidence>
<evidence type="ECO:0000256" key="1">
    <source>
        <dbReference type="ARBA" id="ARBA00022614"/>
    </source>
</evidence>
<evidence type="ECO:0000313" key="6">
    <source>
        <dbReference type="EMBL" id="CAE2319290.1"/>
    </source>
</evidence>
<feature type="compositionally biased region" description="Basic and acidic residues" evidence="3">
    <location>
        <begin position="662"/>
        <end position="677"/>
    </location>
</feature>
<dbReference type="SMART" id="SM00365">
    <property type="entry name" value="LRR_SD22"/>
    <property type="match status" value="6"/>
</dbReference>
<dbReference type="SMART" id="SM00369">
    <property type="entry name" value="LRR_TYP"/>
    <property type="match status" value="16"/>
</dbReference>
<dbReference type="PROSITE" id="PS51450">
    <property type="entry name" value="LRR"/>
    <property type="match status" value="4"/>
</dbReference>
<proteinExistence type="predicted"/>
<dbReference type="InterPro" id="IPR050216">
    <property type="entry name" value="LRR_domain-containing"/>
</dbReference>
<evidence type="ECO:0000256" key="2">
    <source>
        <dbReference type="ARBA" id="ARBA00022737"/>
    </source>
</evidence>
<feature type="compositionally biased region" description="Low complexity" evidence="3">
    <location>
        <begin position="651"/>
        <end position="661"/>
    </location>
</feature>
<dbReference type="SUPFAM" id="SSF52058">
    <property type="entry name" value="L domain-like"/>
    <property type="match status" value="3"/>
</dbReference>
<dbReference type="SMART" id="SM00364">
    <property type="entry name" value="LRR_BAC"/>
    <property type="match status" value="8"/>
</dbReference>
<dbReference type="InterPro" id="IPR001611">
    <property type="entry name" value="Leu-rich_rpt"/>
</dbReference>
<evidence type="ECO:0000313" key="5">
    <source>
        <dbReference type="EMBL" id="CAE2319285.1"/>
    </source>
</evidence>
<dbReference type="InterPro" id="IPR003591">
    <property type="entry name" value="Leu-rich_rpt_typical-subtyp"/>
</dbReference>
<protein>
    <recommendedName>
        <fullName evidence="4">Disease resistance R13L4/SHOC-2-like LRR domain-containing protein</fullName>
    </recommendedName>
</protein>
<dbReference type="AlphaFoldDB" id="A0A6U6C3K7"/>
<evidence type="ECO:0000259" key="4">
    <source>
        <dbReference type="Pfam" id="PF23598"/>
    </source>
</evidence>
<reference evidence="6" key="1">
    <citation type="submission" date="2021-01" db="EMBL/GenBank/DDBJ databases">
        <authorList>
            <person name="Corre E."/>
            <person name="Pelletier E."/>
            <person name="Niang G."/>
            <person name="Scheremetjew M."/>
            <person name="Finn R."/>
            <person name="Kale V."/>
            <person name="Holt S."/>
            <person name="Cochrane G."/>
            <person name="Meng A."/>
            <person name="Brown T."/>
            <person name="Cohen L."/>
        </authorList>
    </citation>
    <scope>NUCLEOTIDE SEQUENCE</scope>
    <source>
        <strain evidence="6">CCMP 2712</strain>
    </source>
</reference>
<dbReference type="PANTHER" id="PTHR48051:SF1">
    <property type="entry name" value="RAS SUPPRESSOR PROTEIN 1"/>
    <property type="match status" value="1"/>
</dbReference>
<dbReference type="Pfam" id="PF23598">
    <property type="entry name" value="LRR_14"/>
    <property type="match status" value="2"/>
</dbReference>
<name>A0A6U6C3K7_GUITH</name>
<dbReference type="EMBL" id="HBKN01033627">
    <property type="protein sequence ID" value="CAE2319290.1"/>
    <property type="molecule type" value="Transcribed_RNA"/>
</dbReference>